<protein>
    <recommendedName>
        <fullName evidence="4">Cellulose biosynthesis protein BcsS</fullName>
    </recommendedName>
</protein>
<dbReference type="Proteomes" id="UP000006765">
    <property type="component" value="Unassembled WGS sequence"/>
</dbReference>
<feature type="signal peptide" evidence="1">
    <location>
        <begin position="1"/>
        <end position="18"/>
    </location>
</feature>
<dbReference type="EMBL" id="AMGO01000007">
    <property type="protein sequence ID" value="EKE45318.1"/>
    <property type="molecule type" value="Genomic_DNA"/>
</dbReference>
<gene>
    <name evidence="2" type="ORF">OCGS_0408</name>
</gene>
<keyword evidence="3" id="KW-1185">Reference proteome</keyword>
<dbReference type="AlphaFoldDB" id="K2HD05"/>
<reference evidence="2 3" key="1">
    <citation type="journal article" date="2012" name="J. Bacteriol.">
        <title>Draft Genome Sequence of Oceaniovalibus guishaninsula JLT2003T.</title>
        <authorList>
            <person name="Tang K."/>
            <person name="Liu K."/>
            <person name="Jiao N."/>
        </authorList>
    </citation>
    <scope>NUCLEOTIDE SEQUENCE [LARGE SCALE GENOMIC DNA]</scope>
    <source>
        <strain evidence="2 3">JLT2003</strain>
    </source>
</reference>
<dbReference type="STRING" id="1231392.OCGS_0408"/>
<dbReference type="OrthoDB" id="7857490at2"/>
<accession>K2HD05</accession>
<comment type="caution">
    <text evidence="2">The sequence shown here is derived from an EMBL/GenBank/DDBJ whole genome shotgun (WGS) entry which is preliminary data.</text>
</comment>
<organism evidence="2 3">
    <name type="scientific">Oceaniovalibus guishaninsula JLT2003</name>
    <dbReference type="NCBI Taxonomy" id="1231392"/>
    <lineage>
        <taxon>Bacteria</taxon>
        <taxon>Pseudomonadati</taxon>
        <taxon>Pseudomonadota</taxon>
        <taxon>Alphaproteobacteria</taxon>
        <taxon>Rhodobacterales</taxon>
        <taxon>Roseobacteraceae</taxon>
        <taxon>Oceaniovalibus</taxon>
    </lineage>
</organism>
<feature type="chain" id="PRO_5003858478" description="Cellulose biosynthesis protein BcsS" evidence="1">
    <location>
        <begin position="19"/>
        <end position="219"/>
    </location>
</feature>
<evidence type="ECO:0008006" key="4">
    <source>
        <dbReference type="Google" id="ProtNLM"/>
    </source>
</evidence>
<keyword evidence="1" id="KW-0732">Signal</keyword>
<dbReference type="RefSeq" id="WP_007425561.1">
    <property type="nucleotide sequence ID" value="NZ_AMGO01000007.1"/>
</dbReference>
<dbReference type="PATRIC" id="fig|1231392.3.peg.410"/>
<evidence type="ECO:0000313" key="3">
    <source>
        <dbReference type="Proteomes" id="UP000006765"/>
    </source>
</evidence>
<dbReference type="eggNOG" id="ENOG50307R7">
    <property type="taxonomic scope" value="Bacteria"/>
</dbReference>
<proteinExistence type="predicted"/>
<name>K2HD05_9RHOB</name>
<sequence length="219" mass="24126">MRFLVPFLLLILPAMAQAGAWPRDHRGVFVSASRTYALSSYGILGDLTSAYAEYGLTPRLTIGAKLDRSDQVASETVAFARIPLGRTDRRDVFAAQVGFGNVRQPGEASVAIIQPALLYGRGFDGWLGSGWIGAEVRASIAAEGRIWGNLDLTVGFNPTENSHLIFQVQTWMDEYNHTVTLAPSYVRRLWGPVKTEIGLLYDPARPDYYGVKGGVWIEF</sequence>
<evidence type="ECO:0000256" key="1">
    <source>
        <dbReference type="SAM" id="SignalP"/>
    </source>
</evidence>
<evidence type="ECO:0000313" key="2">
    <source>
        <dbReference type="EMBL" id="EKE45318.1"/>
    </source>
</evidence>